<feature type="transmembrane region" description="Helical" evidence="1">
    <location>
        <begin position="256"/>
        <end position="274"/>
    </location>
</feature>
<evidence type="ECO:0000313" key="2">
    <source>
        <dbReference type="EMBL" id="KAG0727754.1"/>
    </source>
</evidence>
<comment type="caution">
    <text evidence="2">The sequence shown here is derived from an EMBL/GenBank/DDBJ whole genome shotgun (WGS) entry which is preliminary data.</text>
</comment>
<proteinExistence type="predicted"/>
<feature type="transmembrane region" description="Helical" evidence="1">
    <location>
        <begin position="112"/>
        <end position="131"/>
    </location>
</feature>
<feature type="transmembrane region" description="Helical" evidence="1">
    <location>
        <begin position="227"/>
        <end position="250"/>
    </location>
</feature>
<keyword evidence="1" id="KW-0812">Transmembrane</keyword>
<keyword evidence="1" id="KW-1133">Transmembrane helix</keyword>
<keyword evidence="3" id="KW-1185">Reference proteome</keyword>
<accession>A0A8J4YV33</accession>
<reference evidence="2" key="1">
    <citation type="submission" date="2020-07" db="EMBL/GenBank/DDBJ databases">
        <title>The High-quality genome of the commercially important snow crab, Chionoecetes opilio.</title>
        <authorList>
            <person name="Jeong J.-H."/>
            <person name="Ryu S."/>
        </authorList>
    </citation>
    <scope>NUCLEOTIDE SEQUENCE</scope>
    <source>
        <strain evidence="2">MADBK_172401_WGS</strain>
        <tissue evidence="2">Digestive gland</tissue>
    </source>
</reference>
<gene>
    <name evidence="2" type="ORF">GWK47_033995</name>
</gene>
<sequence>MQLCSWFPYRIPATSDPPVFSLPLCLWHVFLQLIYIALHSKAYKEIFAANLLSDLGTAIYIYAITTMMVVMFVASMLMGLRSSMLADMLHGLSVMKDISPPPRYRWYHNTKTIGLMSLMVIFSICCGMDSITGMNSSILWTILYTPLSFASIAMFVLPEELPVMVFGLLGRRLLVATEATVVTVSGLLAPDGSFKCDSDMTAATEAMRDLQAIIQEVEVQREKGTRCFFPVTTLFLLMGVVLAITCPYAIQRGNGVGWFPYASLFVACYILVRFSHMGQDFVSQVGRVRQRLESHHQDLQRLSKDYCIIGKNKISDAECC</sequence>
<organism evidence="2 3">
    <name type="scientific">Chionoecetes opilio</name>
    <name type="common">Atlantic snow crab</name>
    <name type="synonym">Cancer opilio</name>
    <dbReference type="NCBI Taxonomy" id="41210"/>
    <lineage>
        <taxon>Eukaryota</taxon>
        <taxon>Metazoa</taxon>
        <taxon>Ecdysozoa</taxon>
        <taxon>Arthropoda</taxon>
        <taxon>Crustacea</taxon>
        <taxon>Multicrustacea</taxon>
        <taxon>Malacostraca</taxon>
        <taxon>Eumalacostraca</taxon>
        <taxon>Eucarida</taxon>
        <taxon>Decapoda</taxon>
        <taxon>Pleocyemata</taxon>
        <taxon>Brachyura</taxon>
        <taxon>Eubrachyura</taxon>
        <taxon>Majoidea</taxon>
        <taxon>Majidae</taxon>
        <taxon>Chionoecetes</taxon>
    </lineage>
</organism>
<dbReference type="AlphaFoldDB" id="A0A8J4YV33"/>
<name>A0A8J4YV33_CHIOP</name>
<keyword evidence="1" id="KW-0472">Membrane</keyword>
<feature type="transmembrane region" description="Helical" evidence="1">
    <location>
        <begin position="20"/>
        <end position="38"/>
    </location>
</feature>
<feature type="transmembrane region" description="Helical" evidence="1">
    <location>
        <begin position="59"/>
        <end position="80"/>
    </location>
</feature>
<protein>
    <submittedName>
        <fullName evidence="2">Uncharacterized protein</fullName>
    </submittedName>
</protein>
<dbReference type="EMBL" id="JACEEZ010003007">
    <property type="protein sequence ID" value="KAG0727754.1"/>
    <property type="molecule type" value="Genomic_DNA"/>
</dbReference>
<evidence type="ECO:0000313" key="3">
    <source>
        <dbReference type="Proteomes" id="UP000770661"/>
    </source>
</evidence>
<dbReference type="Proteomes" id="UP000770661">
    <property type="component" value="Unassembled WGS sequence"/>
</dbReference>
<evidence type="ECO:0000256" key="1">
    <source>
        <dbReference type="SAM" id="Phobius"/>
    </source>
</evidence>